<gene>
    <name evidence="1" type="ORF">BRO54_0861</name>
</gene>
<name>A0A1Q5T5C5_9BACL</name>
<dbReference type="EMBL" id="MQMG01000007">
    <property type="protein sequence ID" value="OKO95426.1"/>
    <property type="molecule type" value="Genomic_DNA"/>
</dbReference>
<dbReference type="Proteomes" id="UP000186030">
    <property type="component" value="Unassembled WGS sequence"/>
</dbReference>
<organism evidence="1 2">
    <name type="scientific">Geobacillus proteiniphilus</name>
    <dbReference type="NCBI Taxonomy" id="860353"/>
    <lineage>
        <taxon>Bacteria</taxon>
        <taxon>Bacillati</taxon>
        <taxon>Bacillota</taxon>
        <taxon>Bacilli</taxon>
        <taxon>Bacillales</taxon>
        <taxon>Anoxybacillaceae</taxon>
        <taxon>Geobacillus</taxon>
    </lineage>
</organism>
<sequence>MRVEWHELDRLAVLRSGRPIKNAFPPFLQKDGKAFRGTTFFGAQSALL</sequence>
<reference evidence="2" key="2">
    <citation type="submission" date="2017-01" db="EMBL/GenBank/DDBJ databases">
        <title>Genome sequencing and annotation of Geobacillus sp. 1017, a Hydrocarbon-Oxidizing Thermophilic Bacterium Isolated from a Heavy Oil Reservoir (China).</title>
        <authorList>
            <person name="Kadnikov V.V."/>
            <person name="Mardanov A.V."/>
            <person name="Poltaraus A.B."/>
            <person name="Sokolova D.S."/>
            <person name="Semenova E.M."/>
            <person name="Ravin N.V."/>
            <person name="Tourova T.P."/>
            <person name="Nazina T.N."/>
        </authorList>
    </citation>
    <scope>NUCLEOTIDE SEQUENCE [LARGE SCALE GENOMIC DNA]</scope>
    <source>
        <strain evidence="2">1017</strain>
    </source>
</reference>
<reference evidence="1 2" key="1">
    <citation type="submission" date="2016-11" db="EMBL/GenBank/DDBJ databases">
        <authorList>
            <person name="Kadnikov V."/>
            <person name="Nazina T."/>
        </authorList>
    </citation>
    <scope>NUCLEOTIDE SEQUENCE [LARGE SCALE GENOMIC DNA]</scope>
    <source>
        <strain evidence="1 2">1017</strain>
    </source>
</reference>
<evidence type="ECO:0000313" key="2">
    <source>
        <dbReference type="Proteomes" id="UP000186030"/>
    </source>
</evidence>
<dbReference type="AlphaFoldDB" id="A0A1Q5T5C5"/>
<proteinExistence type="predicted"/>
<protein>
    <submittedName>
        <fullName evidence="1">Uncharacterized protein</fullName>
    </submittedName>
</protein>
<comment type="caution">
    <text evidence="1">The sequence shown here is derived from an EMBL/GenBank/DDBJ whole genome shotgun (WGS) entry which is preliminary data.</text>
</comment>
<accession>A0A1Q5T5C5</accession>
<evidence type="ECO:0000313" key="1">
    <source>
        <dbReference type="EMBL" id="OKO95426.1"/>
    </source>
</evidence>